<dbReference type="AlphaFoldDB" id="A0AA37RVS8"/>
<evidence type="ECO:0000259" key="3">
    <source>
        <dbReference type="Pfam" id="PF11873"/>
    </source>
</evidence>
<reference evidence="4" key="1">
    <citation type="journal article" date="2014" name="Int. J. Syst. Evol. Microbiol.">
        <title>Complete genome sequence of Corynebacterium casei LMG S-19264T (=DSM 44701T), isolated from a smear-ripened cheese.</title>
        <authorList>
            <consortium name="US DOE Joint Genome Institute (JGI-PGF)"/>
            <person name="Walter F."/>
            <person name="Albersmeier A."/>
            <person name="Kalinowski J."/>
            <person name="Ruckert C."/>
        </authorList>
    </citation>
    <scope>NUCLEOTIDE SEQUENCE</scope>
    <source>
        <strain evidence="4">NBRC 101628</strain>
    </source>
</reference>
<accession>A0AA37RVS8</accession>
<dbReference type="CDD" id="cd16893">
    <property type="entry name" value="LT_MltC_MltE"/>
    <property type="match status" value="1"/>
</dbReference>
<evidence type="ECO:0000313" key="5">
    <source>
        <dbReference type="Proteomes" id="UP001161422"/>
    </source>
</evidence>
<proteinExistence type="inferred from homology"/>
<dbReference type="InterPro" id="IPR024570">
    <property type="entry name" value="Murein_transglycosylaseC_N"/>
</dbReference>
<dbReference type="EMBL" id="BSNC01000004">
    <property type="protein sequence ID" value="GLP96231.1"/>
    <property type="molecule type" value="Genomic_DNA"/>
</dbReference>
<feature type="domain" description="Transglycosylase SLT" evidence="2">
    <location>
        <begin position="222"/>
        <end position="346"/>
    </location>
</feature>
<evidence type="ECO:0000256" key="1">
    <source>
        <dbReference type="ARBA" id="ARBA00007734"/>
    </source>
</evidence>
<organism evidence="4 5">
    <name type="scientific">Paraferrimonas sedimenticola</name>
    <dbReference type="NCBI Taxonomy" id="375674"/>
    <lineage>
        <taxon>Bacteria</taxon>
        <taxon>Pseudomonadati</taxon>
        <taxon>Pseudomonadota</taxon>
        <taxon>Gammaproteobacteria</taxon>
        <taxon>Alteromonadales</taxon>
        <taxon>Ferrimonadaceae</taxon>
        <taxon>Paraferrimonas</taxon>
    </lineage>
</organism>
<feature type="domain" description="Murein transglycosylase-C N-terminal" evidence="3">
    <location>
        <begin position="60"/>
        <end position="217"/>
    </location>
</feature>
<dbReference type="InterPro" id="IPR000189">
    <property type="entry name" value="Transglyc_AS"/>
</dbReference>
<sequence>MEFIKRLTPLLFIPLLASCTATEQQRLLDAVAKGKVENEVKSIIKDKEQVYKSNPEQLISDVKSIKELLDQLNQRVESVWGKKRTELPDNKRYVKYTNDYKARAIVDFEKGTLRVETIDTKTPKSMLQQAIVTTLLATANPKDTDIFSSDAPKPNGKPFLYRQVLDQNKKPIQYQWRANRFADYLVANQMKREKLDALLASYVEVPLVSEHLHLRKQEYSEYVLASAKKYDIAPSLIYGVIETESSFNPFAVSHANAYGLMQVVPSTAGRDVYEKIKNRSGQPTKEVLFDPKQNIDIGTAYLNILTNRYLSKVVDPTSRHFSIISAYNGGAGNVLNTFSRDRNQAFVKINRLSSEQVYRELTTSHPRAESRRYLYKVHKAEKKYQ</sequence>
<gene>
    <name evidence="4" type="ORF">GCM10007895_15370</name>
</gene>
<dbReference type="Pfam" id="PF01464">
    <property type="entry name" value="SLT"/>
    <property type="match status" value="1"/>
</dbReference>
<evidence type="ECO:0000313" key="4">
    <source>
        <dbReference type="EMBL" id="GLP96231.1"/>
    </source>
</evidence>
<dbReference type="PANTHER" id="PTHR37423">
    <property type="entry name" value="SOLUBLE LYTIC MUREIN TRANSGLYCOSYLASE-RELATED"/>
    <property type="match status" value="1"/>
</dbReference>
<dbReference type="InterPro" id="IPR023346">
    <property type="entry name" value="Lysozyme-like_dom_sf"/>
</dbReference>
<dbReference type="GO" id="GO:0000270">
    <property type="term" value="P:peptidoglycan metabolic process"/>
    <property type="evidence" value="ECO:0007669"/>
    <property type="project" value="InterPro"/>
</dbReference>
<dbReference type="SUPFAM" id="SSF53955">
    <property type="entry name" value="Lysozyme-like"/>
    <property type="match status" value="1"/>
</dbReference>
<dbReference type="PANTHER" id="PTHR37423:SF2">
    <property type="entry name" value="MEMBRANE-BOUND LYTIC MUREIN TRANSGLYCOSYLASE C"/>
    <property type="match status" value="1"/>
</dbReference>
<dbReference type="NCBIfam" id="NF008670">
    <property type="entry name" value="PRK11671.1"/>
    <property type="match status" value="1"/>
</dbReference>
<dbReference type="Proteomes" id="UP001161422">
    <property type="component" value="Unassembled WGS sequence"/>
</dbReference>
<keyword evidence="5" id="KW-1185">Reference proteome</keyword>
<dbReference type="PROSITE" id="PS00922">
    <property type="entry name" value="TRANSGLYCOSYLASE"/>
    <property type="match status" value="1"/>
</dbReference>
<dbReference type="RefSeq" id="WP_095505326.1">
    <property type="nucleotide sequence ID" value="NZ_BSNC01000004.1"/>
</dbReference>
<comment type="similarity">
    <text evidence="1">Belongs to the transglycosylase Slt family.</text>
</comment>
<protein>
    <submittedName>
        <fullName evidence="4">Membrane-bound lytic murein transglycosylase C</fullName>
    </submittedName>
</protein>
<dbReference type="Pfam" id="PF11873">
    <property type="entry name" value="Mltc_N"/>
    <property type="match status" value="1"/>
</dbReference>
<dbReference type="Gene3D" id="1.10.530.10">
    <property type="match status" value="1"/>
</dbReference>
<dbReference type="GO" id="GO:0016020">
    <property type="term" value="C:membrane"/>
    <property type="evidence" value="ECO:0007669"/>
    <property type="project" value="InterPro"/>
</dbReference>
<reference evidence="4" key="2">
    <citation type="submission" date="2023-01" db="EMBL/GenBank/DDBJ databases">
        <title>Draft genome sequence of Paraferrimonas sedimenticola strain NBRC 101628.</title>
        <authorList>
            <person name="Sun Q."/>
            <person name="Mori K."/>
        </authorList>
    </citation>
    <scope>NUCLEOTIDE SEQUENCE</scope>
    <source>
        <strain evidence="4">NBRC 101628</strain>
    </source>
</reference>
<dbReference type="GO" id="GO:0008933">
    <property type="term" value="F:peptidoglycan lytic transglycosylase activity"/>
    <property type="evidence" value="ECO:0007669"/>
    <property type="project" value="InterPro"/>
</dbReference>
<dbReference type="InterPro" id="IPR008258">
    <property type="entry name" value="Transglycosylase_SLT_dom_1"/>
</dbReference>
<comment type="caution">
    <text evidence="4">The sequence shown here is derived from an EMBL/GenBank/DDBJ whole genome shotgun (WGS) entry which is preliminary data.</text>
</comment>
<evidence type="ECO:0000259" key="2">
    <source>
        <dbReference type="Pfam" id="PF01464"/>
    </source>
</evidence>
<dbReference type="PROSITE" id="PS51257">
    <property type="entry name" value="PROKAR_LIPOPROTEIN"/>
    <property type="match status" value="1"/>
</dbReference>
<name>A0AA37RVS8_9GAMM</name>